<dbReference type="PANTHER" id="PTHR38436">
    <property type="entry name" value="POLYKETIDE CYCLASE SNOAL-LIKE DOMAIN"/>
    <property type="match status" value="1"/>
</dbReference>
<keyword evidence="2" id="KW-1185">Reference proteome</keyword>
<protein>
    <submittedName>
        <fullName evidence="1">Ester cyclase</fullName>
    </submittedName>
</protein>
<comment type="caution">
    <text evidence="1">The sequence shown here is derived from an EMBL/GenBank/DDBJ whole genome shotgun (WGS) entry which is preliminary data.</text>
</comment>
<dbReference type="PANTHER" id="PTHR38436:SF1">
    <property type="entry name" value="ESTER CYCLASE"/>
    <property type="match status" value="1"/>
</dbReference>
<dbReference type="InterPro" id="IPR009959">
    <property type="entry name" value="Cyclase_SnoaL-like"/>
</dbReference>
<dbReference type="InterPro" id="IPR032710">
    <property type="entry name" value="NTF2-like_dom_sf"/>
</dbReference>
<dbReference type="Gene3D" id="3.10.450.50">
    <property type="match status" value="1"/>
</dbReference>
<dbReference type="Pfam" id="PF07366">
    <property type="entry name" value="SnoaL"/>
    <property type="match status" value="1"/>
</dbReference>
<sequence>MTFIQVIDCRTHRADELDRLMDDWVRATRGKRTATHSVVGRDRSDSAHVVEIVEFPSYEEAVRNSHLPETDRAFREMVRVCDTEPTFTDLEVSRDEQFNTGVVRTFVEEVINGRNLGAADGLCTGDYLEHDPSLSSHTVRLAQAKEENQEIMEAFQPVMTIESLIAEGDLVCARLSYTGRHTGAYRGLEPTGREVSGTGHATFRCVDGRIAESWWNWDDLGLLRQIGAVGL</sequence>
<evidence type="ECO:0000313" key="1">
    <source>
        <dbReference type="EMBL" id="MFD1830714.1"/>
    </source>
</evidence>
<organism evidence="1 2">
    <name type="scientific">Streptomyces desertarenae</name>
    <dbReference type="NCBI Taxonomy" id="2666184"/>
    <lineage>
        <taxon>Bacteria</taxon>
        <taxon>Bacillati</taxon>
        <taxon>Actinomycetota</taxon>
        <taxon>Actinomycetes</taxon>
        <taxon>Kitasatosporales</taxon>
        <taxon>Streptomycetaceae</taxon>
        <taxon>Streptomyces</taxon>
    </lineage>
</organism>
<dbReference type="RefSeq" id="WP_380899908.1">
    <property type="nucleotide sequence ID" value="NZ_JBHUFU010000007.1"/>
</dbReference>
<accession>A0ABW4PIX6</accession>
<gene>
    <name evidence="1" type="ORF">ACFSJS_13665</name>
</gene>
<dbReference type="SUPFAM" id="SSF54427">
    <property type="entry name" value="NTF2-like"/>
    <property type="match status" value="1"/>
</dbReference>
<proteinExistence type="predicted"/>
<dbReference type="Proteomes" id="UP001597365">
    <property type="component" value="Unassembled WGS sequence"/>
</dbReference>
<reference evidence="2" key="1">
    <citation type="journal article" date="2019" name="Int. J. Syst. Evol. Microbiol.">
        <title>The Global Catalogue of Microorganisms (GCM) 10K type strain sequencing project: providing services to taxonomists for standard genome sequencing and annotation.</title>
        <authorList>
            <consortium name="The Broad Institute Genomics Platform"/>
            <consortium name="The Broad Institute Genome Sequencing Center for Infectious Disease"/>
            <person name="Wu L."/>
            <person name="Ma J."/>
        </authorList>
    </citation>
    <scope>NUCLEOTIDE SEQUENCE [LARGE SCALE GENOMIC DNA]</scope>
    <source>
        <strain evidence="2">CGMCC 4.7455</strain>
    </source>
</reference>
<evidence type="ECO:0000313" key="2">
    <source>
        <dbReference type="Proteomes" id="UP001597365"/>
    </source>
</evidence>
<name>A0ABW4PIX6_9ACTN</name>
<dbReference type="EMBL" id="JBHUFU010000007">
    <property type="protein sequence ID" value="MFD1830714.1"/>
    <property type="molecule type" value="Genomic_DNA"/>
</dbReference>